<evidence type="ECO:0000313" key="3">
    <source>
        <dbReference type="Proteomes" id="UP000461288"/>
    </source>
</evidence>
<feature type="domain" description="dATP/dGTP diphosphohydrolase MazZ" evidence="1">
    <location>
        <begin position="19"/>
        <end position="113"/>
    </location>
</feature>
<dbReference type="EMBL" id="WTFN01000027">
    <property type="protein sequence ID" value="MWK56954.1"/>
    <property type="molecule type" value="Genomic_DNA"/>
</dbReference>
<organism evidence="2 3">
    <name type="scientific">Metapseudomonas otitidis</name>
    <dbReference type="NCBI Taxonomy" id="319939"/>
    <lineage>
        <taxon>Bacteria</taxon>
        <taxon>Pseudomonadati</taxon>
        <taxon>Pseudomonadota</taxon>
        <taxon>Gammaproteobacteria</taxon>
        <taxon>Pseudomonadales</taxon>
        <taxon>Pseudomonadaceae</taxon>
        <taxon>Metapseudomonas</taxon>
    </lineage>
</organism>
<proteinExistence type="predicted"/>
<sequence>MGRARGRLDAFDFAAHLQRQREFSERTFGPGSRAKGVVDHIRKELKEIEASPGDLSEWIDVVILALDGAWRSGATPAQIIDALVAKQTRNEARTWPDWRSVPLDKAIEHDRAEDPIDDETYFVHRNAGRKVFAKHGEVFVDQGGLTRGWGNGWTRIKATSIEHALQIAEEVLP</sequence>
<dbReference type="InterPro" id="IPR007538">
    <property type="entry name" value="dATP/dGTP_dipphydrolase_MazZ"/>
</dbReference>
<name>A0A7X3H9F7_9GAMM</name>
<protein>
    <submittedName>
        <fullName evidence="2">DUF550 domain-containing protein</fullName>
    </submittedName>
</protein>
<accession>A0A7X3H9F7</accession>
<evidence type="ECO:0000259" key="1">
    <source>
        <dbReference type="Pfam" id="PF04447"/>
    </source>
</evidence>
<dbReference type="Pfam" id="PF04447">
    <property type="entry name" value="dATP-dGTP_PPHyd"/>
    <property type="match status" value="1"/>
</dbReference>
<dbReference type="Proteomes" id="UP000461288">
    <property type="component" value="Unassembled WGS sequence"/>
</dbReference>
<gene>
    <name evidence="2" type="ORF">GO594_13285</name>
</gene>
<dbReference type="AlphaFoldDB" id="A0A7X3H9F7"/>
<comment type="caution">
    <text evidence="2">The sequence shown here is derived from an EMBL/GenBank/DDBJ whole genome shotgun (WGS) entry which is preliminary data.</text>
</comment>
<evidence type="ECO:0000313" key="2">
    <source>
        <dbReference type="EMBL" id="MWK56954.1"/>
    </source>
</evidence>
<reference evidence="2 3" key="1">
    <citation type="submission" date="2019-12" db="EMBL/GenBank/DDBJ databases">
        <title>Draft genome sequence of Pseudomonas otitidis recovered from a chicken carcass.</title>
        <authorList>
            <person name="Vieira T.R."/>
            <person name="Oliviera E.F.C."/>
            <person name="Silva N.M.V."/>
            <person name="Sambrano G.E."/>
            <person name="Cibulski S.P."/>
            <person name="Cardoso M.R.I."/>
        </authorList>
    </citation>
    <scope>NUCLEOTIDE SEQUENCE [LARGE SCALE GENOMIC DNA]</scope>
    <source>
        <strain evidence="2 3">25_K</strain>
    </source>
</reference>